<evidence type="ECO:0000313" key="3">
    <source>
        <dbReference type="Proteomes" id="UP000661077"/>
    </source>
</evidence>
<evidence type="ECO:0000313" key="2">
    <source>
        <dbReference type="EMBL" id="MBM0108600.1"/>
    </source>
</evidence>
<organism evidence="2 3">
    <name type="scientific">Steroidobacter gossypii</name>
    <dbReference type="NCBI Taxonomy" id="2805490"/>
    <lineage>
        <taxon>Bacteria</taxon>
        <taxon>Pseudomonadati</taxon>
        <taxon>Pseudomonadota</taxon>
        <taxon>Gammaproteobacteria</taxon>
        <taxon>Steroidobacterales</taxon>
        <taxon>Steroidobacteraceae</taxon>
        <taxon>Steroidobacter</taxon>
    </lineage>
</organism>
<dbReference type="Proteomes" id="UP000661077">
    <property type="component" value="Unassembled WGS sequence"/>
</dbReference>
<protein>
    <submittedName>
        <fullName evidence="2">Transposase domain-containing protein</fullName>
    </submittedName>
</protein>
<dbReference type="InterPro" id="IPR039552">
    <property type="entry name" value="IS66_C"/>
</dbReference>
<dbReference type="Pfam" id="PF13817">
    <property type="entry name" value="DDE_Tnp_IS66_C"/>
    <property type="match status" value="1"/>
</dbReference>
<evidence type="ECO:0000259" key="1">
    <source>
        <dbReference type="Pfam" id="PF13817"/>
    </source>
</evidence>
<sequence length="37" mass="4390">MEPYAYLCRLFDRLPHARTVEDFEALLPFSTFDLSPQ</sequence>
<accession>A0ABS1X5Y1</accession>
<keyword evidence="3" id="KW-1185">Reference proteome</keyword>
<proteinExistence type="predicted"/>
<feature type="domain" description="Transposase IS66 C-terminal" evidence="1">
    <location>
        <begin position="2"/>
        <end position="28"/>
    </location>
</feature>
<gene>
    <name evidence="2" type="ORF">JM946_28035</name>
</gene>
<dbReference type="EMBL" id="JAEVLS010000009">
    <property type="protein sequence ID" value="MBM0108600.1"/>
    <property type="molecule type" value="Genomic_DNA"/>
</dbReference>
<dbReference type="RefSeq" id="WP_203170774.1">
    <property type="nucleotide sequence ID" value="NZ_JAEVLS010000009.1"/>
</dbReference>
<name>A0ABS1X5Y1_9GAMM</name>
<reference evidence="2 3" key="1">
    <citation type="journal article" date="2021" name="Int. J. Syst. Evol. Microbiol.">
        <title>Steroidobacter gossypii sp. nov., isolated from soil of cotton cropping field.</title>
        <authorList>
            <person name="Huang R."/>
            <person name="Yang S."/>
            <person name="Zhen C."/>
            <person name="Liu W."/>
        </authorList>
    </citation>
    <scope>NUCLEOTIDE SEQUENCE [LARGE SCALE GENOMIC DNA]</scope>
    <source>
        <strain evidence="2 3">S1-65</strain>
    </source>
</reference>
<comment type="caution">
    <text evidence="2">The sequence shown here is derived from an EMBL/GenBank/DDBJ whole genome shotgun (WGS) entry which is preliminary data.</text>
</comment>